<organism evidence="2 3">
    <name type="scientific">Streptodolium elevatio</name>
    <dbReference type="NCBI Taxonomy" id="3157996"/>
    <lineage>
        <taxon>Bacteria</taxon>
        <taxon>Bacillati</taxon>
        <taxon>Actinomycetota</taxon>
        <taxon>Actinomycetes</taxon>
        <taxon>Kitasatosporales</taxon>
        <taxon>Streptomycetaceae</taxon>
        <taxon>Streptodolium</taxon>
    </lineage>
</organism>
<evidence type="ECO:0000313" key="2">
    <source>
        <dbReference type="EMBL" id="MEU8135131.1"/>
    </source>
</evidence>
<evidence type="ECO:0000313" key="3">
    <source>
        <dbReference type="Proteomes" id="UP001551482"/>
    </source>
</evidence>
<evidence type="ECO:0000256" key="1">
    <source>
        <dbReference type="SAM" id="MobiDB-lite"/>
    </source>
</evidence>
<keyword evidence="3" id="KW-1185">Reference proteome</keyword>
<gene>
    <name evidence="2" type="ORF">AB0C36_16635</name>
</gene>
<accession>A0ABV3DH90</accession>
<dbReference type="RefSeq" id="WP_358354497.1">
    <property type="nucleotide sequence ID" value="NZ_JBEZFP010000037.1"/>
</dbReference>
<comment type="caution">
    <text evidence="2">The sequence shown here is derived from an EMBL/GenBank/DDBJ whole genome shotgun (WGS) entry which is preliminary data.</text>
</comment>
<name>A0ABV3DH90_9ACTN</name>
<feature type="region of interest" description="Disordered" evidence="1">
    <location>
        <begin position="1"/>
        <end position="21"/>
    </location>
</feature>
<protein>
    <submittedName>
        <fullName evidence="2">Uncharacterized protein</fullName>
    </submittedName>
</protein>
<feature type="compositionally biased region" description="Pro residues" evidence="1">
    <location>
        <begin position="7"/>
        <end position="21"/>
    </location>
</feature>
<dbReference type="EMBL" id="JBEZFP010000037">
    <property type="protein sequence ID" value="MEU8135131.1"/>
    <property type="molecule type" value="Genomic_DNA"/>
</dbReference>
<proteinExistence type="predicted"/>
<reference evidence="2 3" key="1">
    <citation type="submission" date="2024-06" db="EMBL/GenBank/DDBJ databases">
        <title>The Natural Products Discovery Center: Release of the First 8490 Sequenced Strains for Exploring Actinobacteria Biosynthetic Diversity.</title>
        <authorList>
            <person name="Kalkreuter E."/>
            <person name="Kautsar S.A."/>
            <person name="Yang D."/>
            <person name="Bader C.D."/>
            <person name="Teijaro C.N."/>
            <person name="Fluegel L."/>
            <person name="Davis C.M."/>
            <person name="Simpson J.R."/>
            <person name="Lauterbach L."/>
            <person name="Steele A.D."/>
            <person name="Gui C."/>
            <person name="Meng S."/>
            <person name="Li G."/>
            <person name="Viehrig K."/>
            <person name="Ye F."/>
            <person name="Su P."/>
            <person name="Kiefer A.F."/>
            <person name="Nichols A."/>
            <person name="Cepeda A.J."/>
            <person name="Yan W."/>
            <person name="Fan B."/>
            <person name="Jiang Y."/>
            <person name="Adhikari A."/>
            <person name="Zheng C.-J."/>
            <person name="Schuster L."/>
            <person name="Cowan T.M."/>
            <person name="Smanski M.J."/>
            <person name="Chevrette M.G."/>
            <person name="De Carvalho L.P.S."/>
            <person name="Shen B."/>
        </authorList>
    </citation>
    <scope>NUCLEOTIDE SEQUENCE [LARGE SCALE GENOMIC DNA]</scope>
    <source>
        <strain evidence="2 3">NPDC048946</strain>
    </source>
</reference>
<sequence length="56" mass="6151">MGGPLRPWTPSPPKLFPPAPPLTCKPRAGVADARVIAARMDNWWPLPAHVGQYQVH</sequence>
<dbReference type="Proteomes" id="UP001551482">
    <property type="component" value="Unassembled WGS sequence"/>
</dbReference>